<gene>
    <name evidence="1" type="primary">ORF53811</name>
</gene>
<reference evidence="1" key="1">
    <citation type="submission" date="2014-12" db="EMBL/GenBank/DDBJ databases">
        <title>Insight into the proteome of Arion vulgaris.</title>
        <authorList>
            <person name="Aradska J."/>
            <person name="Bulat T."/>
            <person name="Smidak R."/>
            <person name="Sarate P."/>
            <person name="Gangsoo J."/>
            <person name="Sialana F."/>
            <person name="Bilban M."/>
            <person name="Lubec G."/>
        </authorList>
    </citation>
    <scope>NUCLEOTIDE SEQUENCE</scope>
    <source>
        <tissue evidence="1">Skin</tissue>
    </source>
</reference>
<protein>
    <submittedName>
        <fullName evidence="1">Uncharacterized protein</fullName>
    </submittedName>
</protein>
<sequence>RERDQFRRSVKSQSTLTLTPTLQLALVKLTKKKTGQDDDEHKCFTCTEGF</sequence>
<dbReference type="AlphaFoldDB" id="A0A0B6ZBG2"/>
<dbReference type="EMBL" id="HACG01018205">
    <property type="protein sequence ID" value="CEK65070.1"/>
    <property type="molecule type" value="Transcribed_RNA"/>
</dbReference>
<accession>A0A0B6ZBG2</accession>
<organism evidence="1">
    <name type="scientific">Arion vulgaris</name>
    <dbReference type="NCBI Taxonomy" id="1028688"/>
    <lineage>
        <taxon>Eukaryota</taxon>
        <taxon>Metazoa</taxon>
        <taxon>Spiralia</taxon>
        <taxon>Lophotrochozoa</taxon>
        <taxon>Mollusca</taxon>
        <taxon>Gastropoda</taxon>
        <taxon>Heterobranchia</taxon>
        <taxon>Euthyneura</taxon>
        <taxon>Panpulmonata</taxon>
        <taxon>Eupulmonata</taxon>
        <taxon>Stylommatophora</taxon>
        <taxon>Helicina</taxon>
        <taxon>Arionoidea</taxon>
        <taxon>Arionidae</taxon>
        <taxon>Arion</taxon>
    </lineage>
</organism>
<proteinExistence type="predicted"/>
<evidence type="ECO:0000313" key="1">
    <source>
        <dbReference type="EMBL" id="CEK65070.1"/>
    </source>
</evidence>
<feature type="non-terminal residue" evidence="1">
    <location>
        <position position="1"/>
    </location>
</feature>
<name>A0A0B6ZBG2_9EUPU</name>